<protein>
    <recommendedName>
        <fullName evidence="2">Pyridoxal phosphate homeostasis protein</fullName>
        <shortName evidence="2">PLP homeostasis protein</shortName>
    </recommendedName>
</protein>
<dbReference type="EMBL" id="JAUSQX010000001">
    <property type="protein sequence ID" value="MDP9806859.1"/>
    <property type="molecule type" value="Genomic_DNA"/>
</dbReference>
<evidence type="ECO:0000256" key="3">
    <source>
        <dbReference type="RuleBase" id="RU004514"/>
    </source>
</evidence>
<proteinExistence type="inferred from homology"/>
<dbReference type="InterPro" id="IPR011078">
    <property type="entry name" value="PyrdxlP_homeostasis"/>
</dbReference>
<dbReference type="SUPFAM" id="SSF51419">
    <property type="entry name" value="PLP-binding barrel"/>
    <property type="match status" value="1"/>
</dbReference>
<dbReference type="PIRSF" id="PIRSF004848">
    <property type="entry name" value="YBL036c_PLPDEIII"/>
    <property type="match status" value="1"/>
</dbReference>
<keyword evidence="6" id="KW-1185">Reference proteome</keyword>
<dbReference type="PANTHER" id="PTHR10146">
    <property type="entry name" value="PROLINE SYNTHETASE CO-TRANSCRIBED BACTERIAL HOMOLOG PROTEIN"/>
    <property type="match status" value="1"/>
</dbReference>
<evidence type="ECO:0000256" key="1">
    <source>
        <dbReference type="ARBA" id="ARBA00022898"/>
    </source>
</evidence>
<evidence type="ECO:0000256" key="2">
    <source>
        <dbReference type="HAMAP-Rule" id="MF_02087"/>
    </source>
</evidence>
<comment type="function">
    <text evidence="2">Pyridoxal 5'-phosphate (PLP)-binding protein, which is involved in PLP homeostasis.</text>
</comment>
<comment type="similarity">
    <text evidence="2 3">Belongs to the pyridoxal phosphate-binding protein YggS/PROSC family.</text>
</comment>
<accession>A0ABT9NHH9</accession>
<keyword evidence="1 2" id="KW-0663">Pyridoxal phosphate</keyword>
<dbReference type="PANTHER" id="PTHR10146:SF14">
    <property type="entry name" value="PYRIDOXAL PHOSPHATE HOMEOSTASIS PROTEIN"/>
    <property type="match status" value="1"/>
</dbReference>
<dbReference type="CDD" id="cd00635">
    <property type="entry name" value="PLPDE_III_YBL036c_like"/>
    <property type="match status" value="1"/>
</dbReference>
<dbReference type="Gene3D" id="3.20.20.10">
    <property type="entry name" value="Alanine racemase"/>
    <property type="match status" value="1"/>
</dbReference>
<name>A0ABT9NHH9_9ACTO</name>
<gene>
    <name evidence="5" type="ORF">J2S70_001441</name>
</gene>
<reference evidence="5 6" key="1">
    <citation type="submission" date="2023-07" db="EMBL/GenBank/DDBJ databases">
        <title>Sequencing the genomes of 1000 actinobacteria strains.</title>
        <authorList>
            <person name="Klenk H.-P."/>
        </authorList>
    </citation>
    <scope>NUCLEOTIDE SEQUENCE [LARGE SCALE GENOMIC DNA]</scope>
    <source>
        <strain evidence="5 6">DSM 17163</strain>
    </source>
</reference>
<feature type="domain" description="Alanine racemase N-terminal" evidence="4">
    <location>
        <begin position="7"/>
        <end position="235"/>
    </location>
</feature>
<dbReference type="Proteomes" id="UP001243212">
    <property type="component" value="Unassembled WGS sequence"/>
</dbReference>
<dbReference type="InterPro" id="IPR001608">
    <property type="entry name" value="Ala_racemase_N"/>
</dbReference>
<comment type="caution">
    <text evidence="5">The sequence shown here is derived from an EMBL/GenBank/DDBJ whole genome shotgun (WGS) entry which is preliminary data.</text>
</comment>
<sequence length="258" mass="27239">MSIAENVAAVRERIADAVARGGRESREVTLMLAAKHQPVESLLEAVEAGVHTFGHNIVQQLQGAVAGLREAGVTTSNAVIGPVQSNKLRAAMDAADRIDSVDSLKTATRIARRQEARIAEGLAEGPYPVLIQVNSSGATTQGGCAPEALLDLARAIVELGLVRVDGLMTIGANTSDEAKVRESFALTRELAERMRTLPGLESATVLSMGMTGDLEIAVEEGSTVVRVGTAVFGERQREGTLSVYPARRIEDGAAARTW</sequence>
<dbReference type="HAMAP" id="MF_02087">
    <property type="entry name" value="PLP_homeostasis"/>
    <property type="match status" value="1"/>
</dbReference>
<dbReference type="Pfam" id="PF01168">
    <property type="entry name" value="Ala_racemase_N"/>
    <property type="match status" value="1"/>
</dbReference>
<dbReference type="InterPro" id="IPR029066">
    <property type="entry name" value="PLP-binding_barrel"/>
</dbReference>
<dbReference type="RefSeq" id="WP_307683050.1">
    <property type="nucleotide sequence ID" value="NZ_JAUSQX010000001.1"/>
</dbReference>
<organism evidence="5 6">
    <name type="scientific">Trueperella bonasi</name>
    <dbReference type="NCBI Taxonomy" id="312286"/>
    <lineage>
        <taxon>Bacteria</taxon>
        <taxon>Bacillati</taxon>
        <taxon>Actinomycetota</taxon>
        <taxon>Actinomycetes</taxon>
        <taxon>Actinomycetales</taxon>
        <taxon>Actinomycetaceae</taxon>
        <taxon>Trueperella</taxon>
    </lineage>
</organism>
<evidence type="ECO:0000259" key="4">
    <source>
        <dbReference type="Pfam" id="PF01168"/>
    </source>
</evidence>
<evidence type="ECO:0000313" key="6">
    <source>
        <dbReference type="Proteomes" id="UP001243212"/>
    </source>
</evidence>
<dbReference type="NCBIfam" id="TIGR00044">
    <property type="entry name" value="YggS family pyridoxal phosphate-dependent enzyme"/>
    <property type="match status" value="1"/>
</dbReference>
<evidence type="ECO:0000313" key="5">
    <source>
        <dbReference type="EMBL" id="MDP9806859.1"/>
    </source>
</evidence>
<feature type="modified residue" description="N6-(pyridoxal phosphate)lysine" evidence="2">
    <location>
        <position position="35"/>
    </location>
</feature>